<gene>
    <name evidence="1" type="ORF">CERSUDRAFT_101437</name>
</gene>
<organism evidence="1 2">
    <name type="scientific">Ceriporiopsis subvermispora (strain B)</name>
    <name type="common">White-rot fungus</name>
    <name type="synonym">Gelatoporia subvermispora</name>
    <dbReference type="NCBI Taxonomy" id="914234"/>
    <lineage>
        <taxon>Eukaryota</taxon>
        <taxon>Fungi</taxon>
        <taxon>Dikarya</taxon>
        <taxon>Basidiomycota</taxon>
        <taxon>Agaricomycotina</taxon>
        <taxon>Agaricomycetes</taxon>
        <taxon>Polyporales</taxon>
        <taxon>Gelatoporiaceae</taxon>
        <taxon>Gelatoporia</taxon>
    </lineage>
</organism>
<evidence type="ECO:0000313" key="2">
    <source>
        <dbReference type="Proteomes" id="UP000016930"/>
    </source>
</evidence>
<dbReference type="Proteomes" id="UP000016930">
    <property type="component" value="Unassembled WGS sequence"/>
</dbReference>
<name>M2P599_CERS8</name>
<evidence type="ECO:0000313" key="1">
    <source>
        <dbReference type="EMBL" id="EMD30389.1"/>
    </source>
</evidence>
<proteinExistence type="predicted"/>
<dbReference type="AlphaFoldDB" id="M2P599"/>
<reference evidence="1 2" key="1">
    <citation type="journal article" date="2012" name="Proc. Natl. Acad. Sci. U.S.A.">
        <title>Comparative genomics of Ceriporiopsis subvermispora and Phanerochaete chrysosporium provide insight into selective ligninolysis.</title>
        <authorList>
            <person name="Fernandez-Fueyo E."/>
            <person name="Ruiz-Duenas F.J."/>
            <person name="Ferreira P."/>
            <person name="Floudas D."/>
            <person name="Hibbett D.S."/>
            <person name="Canessa P."/>
            <person name="Larrondo L.F."/>
            <person name="James T.Y."/>
            <person name="Seelenfreund D."/>
            <person name="Lobos S."/>
            <person name="Polanco R."/>
            <person name="Tello M."/>
            <person name="Honda Y."/>
            <person name="Watanabe T."/>
            <person name="Watanabe T."/>
            <person name="Ryu J.S."/>
            <person name="Kubicek C.P."/>
            <person name="Schmoll M."/>
            <person name="Gaskell J."/>
            <person name="Hammel K.E."/>
            <person name="St John F.J."/>
            <person name="Vanden Wymelenberg A."/>
            <person name="Sabat G."/>
            <person name="Splinter BonDurant S."/>
            <person name="Syed K."/>
            <person name="Yadav J.S."/>
            <person name="Doddapaneni H."/>
            <person name="Subramanian V."/>
            <person name="Lavin J.L."/>
            <person name="Oguiza J.A."/>
            <person name="Perez G."/>
            <person name="Pisabarro A.G."/>
            <person name="Ramirez L."/>
            <person name="Santoyo F."/>
            <person name="Master E."/>
            <person name="Coutinho P.M."/>
            <person name="Henrissat B."/>
            <person name="Lombard V."/>
            <person name="Magnuson J.K."/>
            <person name="Kuees U."/>
            <person name="Hori C."/>
            <person name="Igarashi K."/>
            <person name="Samejima M."/>
            <person name="Held B.W."/>
            <person name="Barry K.W."/>
            <person name="LaButti K.M."/>
            <person name="Lapidus A."/>
            <person name="Lindquist E.A."/>
            <person name="Lucas S.M."/>
            <person name="Riley R."/>
            <person name="Salamov A.A."/>
            <person name="Hoffmeister D."/>
            <person name="Schwenk D."/>
            <person name="Hadar Y."/>
            <person name="Yarden O."/>
            <person name="de Vries R.P."/>
            <person name="Wiebenga A."/>
            <person name="Stenlid J."/>
            <person name="Eastwood D."/>
            <person name="Grigoriev I.V."/>
            <person name="Berka R.M."/>
            <person name="Blanchette R.A."/>
            <person name="Kersten P."/>
            <person name="Martinez A.T."/>
            <person name="Vicuna R."/>
            <person name="Cullen D."/>
        </authorList>
    </citation>
    <scope>NUCLEOTIDE SEQUENCE [LARGE SCALE GENOMIC DNA]</scope>
    <source>
        <strain evidence="1 2">B</strain>
    </source>
</reference>
<protein>
    <submittedName>
        <fullName evidence="1">Uncharacterized protein</fullName>
    </submittedName>
</protein>
<dbReference type="HOGENOM" id="CLU_1610551_0_0_1"/>
<keyword evidence="2" id="KW-1185">Reference proteome</keyword>
<sequence length="165" mass="18109">MDGLPQRRVRQGPKLDFAAFHPRTFWRHKPTSLRGPLDSGGLLAALDGRSGLRGLVGRRADCAGRIPTLCGAHHKLEAVELVRVAAYERERDSLGTGGVECAIAASCTRATRRSAGLGHARGLTLRAAQMVCGPALHVVQRQRTRRVQTCDCRVRRVRRVGIRLF</sequence>
<accession>M2P599</accession>
<dbReference type="EMBL" id="KB446210">
    <property type="protein sequence ID" value="EMD30389.1"/>
    <property type="molecule type" value="Genomic_DNA"/>
</dbReference>